<evidence type="ECO:0000256" key="1">
    <source>
        <dbReference type="SAM" id="MobiDB-lite"/>
    </source>
</evidence>
<dbReference type="InterPro" id="IPR046864">
    <property type="entry name" value="VasX_N"/>
</dbReference>
<keyword evidence="2" id="KW-1133">Transmembrane helix</keyword>
<evidence type="ECO:0000256" key="2">
    <source>
        <dbReference type="SAM" id="Phobius"/>
    </source>
</evidence>
<feature type="transmembrane region" description="Helical" evidence="2">
    <location>
        <begin position="965"/>
        <end position="987"/>
    </location>
</feature>
<feature type="compositionally biased region" description="Basic and acidic residues" evidence="1">
    <location>
        <begin position="345"/>
        <end position="359"/>
    </location>
</feature>
<keyword evidence="2" id="KW-0812">Transmembrane</keyword>
<accession>A0ABY8FKP1</accession>
<keyword evidence="2" id="KW-0472">Membrane</keyword>
<proteinExistence type="predicted"/>
<organism evidence="4 5">
    <name type="scientific">Salinicola endophyticus</name>
    <dbReference type="NCBI Taxonomy" id="1949083"/>
    <lineage>
        <taxon>Bacteria</taxon>
        <taxon>Pseudomonadati</taxon>
        <taxon>Pseudomonadota</taxon>
        <taxon>Gammaproteobacteria</taxon>
        <taxon>Oceanospirillales</taxon>
        <taxon>Halomonadaceae</taxon>
        <taxon>Salinicola</taxon>
    </lineage>
</organism>
<dbReference type="Pfam" id="PF20249">
    <property type="entry name" value="VasX_N"/>
    <property type="match status" value="1"/>
</dbReference>
<reference evidence="4 5" key="1">
    <citation type="submission" date="2019-01" db="EMBL/GenBank/DDBJ databases">
        <title>Genome sequence of Salinicola endophyticus REST5.</title>
        <authorList>
            <person name="Nascimento F.X."/>
        </authorList>
    </citation>
    <scope>NUCLEOTIDE SEQUENCE [LARGE SCALE GENOMIC DNA]</scope>
    <source>
        <strain evidence="4 5">REST5</strain>
    </source>
</reference>
<protein>
    <recommendedName>
        <fullName evidence="3">Toxin VasX N-terminal region domain-containing protein</fullName>
    </recommendedName>
</protein>
<feature type="compositionally biased region" description="Basic and acidic residues" evidence="1">
    <location>
        <begin position="366"/>
        <end position="376"/>
    </location>
</feature>
<dbReference type="Proteomes" id="UP001321526">
    <property type="component" value="Chromosome"/>
</dbReference>
<evidence type="ECO:0000313" key="5">
    <source>
        <dbReference type="Proteomes" id="UP001321526"/>
    </source>
</evidence>
<evidence type="ECO:0000259" key="3">
    <source>
        <dbReference type="Pfam" id="PF20249"/>
    </source>
</evidence>
<dbReference type="CDD" id="cd20707">
    <property type="entry name" value="MIX_III"/>
    <property type="match status" value="1"/>
</dbReference>
<gene>
    <name evidence="4" type="ORF">EVC62_18820</name>
</gene>
<feature type="region of interest" description="Disordered" evidence="1">
    <location>
        <begin position="340"/>
        <end position="412"/>
    </location>
</feature>
<feature type="transmembrane region" description="Helical" evidence="2">
    <location>
        <begin position="939"/>
        <end position="959"/>
    </location>
</feature>
<dbReference type="EMBL" id="CP035631">
    <property type="protein sequence ID" value="WFF43379.1"/>
    <property type="molecule type" value="Genomic_DNA"/>
</dbReference>
<name>A0ABY8FKP1_9GAMM</name>
<evidence type="ECO:0000313" key="4">
    <source>
        <dbReference type="EMBL" id="WFF43379.1"/>
    </source>
</evidence>
<sequence>MTAPSQASAHAAENEAAGQESGRCQFCERKGLPILPVRYAVCQRNDRNGDIPELETSRIQEFTDILLDKSLVGGEEQARSVPDEVRAELTQSTGSQVNKYILRQLRQGYLYLYDQDNTDGNYWYAYAITSDGKYYQFPVLQPRALDEIKFPDSCQAKPDDVLNASIVTLPFPEKSGTLYYAFSEHPWSNAHIQMIGSDEAWRQAHMQQVNIPAWVSGQRQSCAFGIDELETVAEYSAAAGSLDEQFWSSGPARSLFKPGELREAMQRRLDHAGSEYQGKGLILAVKDEIGIIDELNAYRHQALAEVENFVCESEETRRKLLCMQAIDAFKQNFAHNYVASQEQSLSDKIDKARAERDAFQEEEYSREEASPRERAQHQRRSGQLNQAVREAETEKEDFLREQRRETTARNAERERLRAEIERLKQEKAEHLAEIDRRAASDDPAVARQAEVMRRDPIYDREIQRNEFLLHNTKSEAEQIADRHADQLDKLYDAKELEEFADRHQARTRVCEPLLALHDADYSLWVKHHLADVIGRYSQSDYWMGLGLSGLLANTLRGGVLAPASGELWQSLAAAMMNEESVILSGLFSNNAELMAQARTTVSALAEGEHLSTETLEAWGERFRTQQASTLMLNGRRPSADDISNRLHPIHGQISNTIGNAIAALVTQDLIAGSDSETKTALRNFIRFEQLAWMSGPDVQLGEAPLPLLIDVKMTMAQYTYWFQQISQRYRDSKTNRGVDTDLAMPSLTGGGGNFSAPMGENGVVVTTTIPCFGLDPAVIRRLIENSALAETYDAAQTQQQWADVAQSARDVAGTIAGTGNYGKLLSLGLTSWNLLLAVDQELLDDTNSGADWNRLFSSGVSLLSAGMGAAEGYQAIRVASMGPGTEGALSRIINGDTWKLGNGLLSVASGMLSIWDGMRKLTESARARRLGQTLSAGNQKIMGGFGVVSGISTILVIGFGVTAGLVVGLFFGILTLLLGVWMVTLVAPSVQMWVDRSLVGFHTSQVEKFEDLVSEQSSLEMVFQGVVVELWWQPAAPNPTNYIDSDSSGVMGFSIDSEAQQLEEERVKDLVRINLRIRVPKLDKIELELQLTPHNSPETIVGWTYQKNRGREALVAGSSRGSLSGSELENRPAFTRKDNSYVAEWSQVYAKDVLTQLVDLTIYFKSEDTQSYSQDLLTMKIEDPENARETAE</sequence>
<feature type="domain" description="Toxin VasX N-terminal region" evidence="3">
    <location>
        <begin position="24"/>
        <end position="215"/>
    </location>
</feature>
<keyword evidence="5" id="KW-1185">Reference proteome</keyword>
<dbReference type="InterPro" id="IPR048126">
    <property type="entry name" value="Toxin_VasX"/>
</dbReference>
<feature type="compositionally biased region" description="Basic and acidic residues" evidence="1">
    <location>
        <begin position="389"/>
        <end position="412"/>
    </location>
</feature>
<dbReference type="RefSeq" id="WP_282235423.1">
    <property type="nucleotide sequence ID" value="NZ_CP035631.1"/>
</dbReference>
<dbReference type="NCBIfam" id="NF041559">
    <property type="entry name" value="BTH_I2691_fam"/>
    <property type="match status" value="1"/>
</dbReference>